<gene>
    <name evidence="2" type="ORF">Tco_1124774</name>
</gene>
<keyword evidence="3" id="KW-1185">Reference proteome</keyword>
<sequence length="326" mass="38377">MLRWLDQLMERTKGGGMYLLWVPLIGDIKTLMMDEAHASRYLVHSGANKTYYDLRDMYGGHYLADTNLHVHLEEIKVDKTLRFAEEPVEIIDREVKSLKRSRIPIVKSIGTRSEMACYKMMHRHSDPYDWANRSRHEQVTESPCVHDRWKPKVPRDTLPAARNYNMFDLTQMIRSYHMRVETSVRFHFSVMEGFYNHLRRTCKEPTLMELFKAVFKVEDDLTVNPPNKTKKRKTNNEEKDEQVSGRTEGSFFEPHLNKENETLKKHYKDMYDSIKLTRVKTIEQTTSLITQNANLKAQIQEKVFAIAALKSEIRKSNRNSVDTKFA</sequence>
<reference evidence="2" key="2">
    <citation type="submission" date="2022-01" db="EMBL/GenBank/DDBJ databases">
        <authorList>
            <person name="Yamashiro T."/>
            <person name="Shiraishi A."/>
            <person name="Satake H."/>
            <person name="Nakayama K."/>
        </authorList>
    </citation>
    <scope>NUCLEOTIDE SEQUENCE</scope>
</reference>
<comment type="caution">
    <text evidence="2">The sequence shown here is derived from an EMBL/GenBank/DDBJ whole genome shotgun (WGS) entry which is preliminary data.</text>
</comment>
<evidence type="ECO:0000313" key="3">
    <source>
        <dbReference type="Proteomes" id="UP001151760"/>
    </source>
</evidence>
<protein>
    <submittedName>
        <fullName evidence="2">Uncharacterized protein</fullName>
    </submittedName>
</protein>
<name>A0ABQ5J7H5_9ASTR</name>
<dbReference type="Proteomes" id="UP001151760">
    <property type="component" value="Unassembled WGS sequence"/>
</dbReference>
<organism evidence="2 3">
    <name type="scientific">Tanacetum coccineum</name>
    <dbReference type="NCBI Taxonomy" id="301880"/>
    <lineage>
        <taxon>Eukaryota</taxon>
        <taxon>Viridiplantae</taxon>
        <taxon>Streptophyta</taxon>
        <taxon>Embryophyta</taxon>
        <taxon>Tracheophyta</taxon>
        <taxon>Spermatophyta</taxon>
        <taxon>Magnoliopsida</taxon>
        <taxon>eudicotyledons</taxon>
        <taxon>Gunneridae</taxon>
        <taxon>Pentapetalae</taxon>
        <taxon>asterids</taxon>
        <taxon>campanulids</taxon>
        <taxon>Asterales</taxon>
        <taxon>Asteraceae</taxon>
        <taxon>Asteroideae</taxon>
        <taxon>Anthemideae</taxon>
        <taxon>Anthemidinae</taxon>
        <taxon>Tanacetum</taxon>
    </lineage>
</organism>
<proteinExistence type="predicted"/>
<feature type="region of interest" description="Disordered" evidence="1">
    <location>
        <begin position="222"/>
        <end position="252"/>
    </location>
</feature>
<evidence type="ECO:0000313" key="2">
    <source>
        <dbReference type="EMBL" id="GJU08344.1"/>
    </source>
</evidence>
<reference evidence="2" key="1">
    <citation type="journal article" date="2022" name="Int. J. Mol. Sci.">
        <title>Draft Genome of Tanacetum Coccineum: Genomic Comparison of Closely Related Tanacetum-Family Plants.</title>
        <authorList>
            <person name="Yamashiro T."/>
            <person name="Shiraishi A."/>
            <person name="Nakayama K."/>
            <person name="Satake H."/>
        </authorList>
    </citation>
    <scope>NUCLEOTIDE SEQUENCE</scope>
</reference>
<accession>A0ABQ5J7H5</accession>
<feature type="compositionally biased region" description="Basic and acidic residues" evidence="1">
    <location>
        <begin position="234"/>
        <end position="243"/>
    </location>
</feature>
<evidence type="ECO:0000256" key="1">
    <source>
        <dbReference type="SAM" id="MobiDB-lite"/>
    </source>
</evidence>
<dbReference type="EMBL" id="BQNB010021623">
    <property type="protein sequence ID" value="GJU08344.1"/>
    <property type="molecule type" value="Genomic_DNA"/>
</dbReference>